<dbReference type="RefSeq" id="WP_009574343.1">
    <property type="nucleotide sequence ID" value="NZ_AEIG01000001.1"/>
</dbReference>
<dbReference type="STRING" id="2518989.IMCC3088_796"/>
<evidence type="ECO:0000256" key="3">
    <source>
        <dbReference type="ARBA" id="ARBA00023136"/>
    </source>
</evidence>
<reference evidence="4 5" key="1">
    <citation type="journal article" date="2011" name="J. Bacteriol.">
        <title>Genome sequence of strain IMCC3088, a proteorhodopsin-containing marine bacterium belonging to the OM60/NOR5 clade.</title>
        <authorList>
            <person name="Jang Y."/>
            <person name="Oh H.M."/>
            <person name="Kang I."/>
            <person name="Lee K."/>
            <person name="Yang S.J."/>
            <person name="Cho J.C."/>
        </authorList>
    </citation>
    <scope>NUCLEOTIDE SEQUENCE [LARGE SCALE GENOMIC DNA]</scope>
    <source>
        <strain evidence="4 5">IMCC3088</strain>
    </source>
</reference>
<keyword evidence="3" id="KW-0472">Membrane</keyword>
<comment type="caution">
    <text evidence="4">The sequence shown here is derived from an EMBL/GenBank/DDBJ whole genome shotgun (WGS) entry which is preliminary data.</text>
</comment>
<sequence length="394" mass="40813">MSIATRNLSLLIGAQMAFVSGSVITVTMGGIIGAKIAPSASIATLPVSLMILGTALGTIPASRIMQALGRKAGFIGAALAAAGAMLLAGFAIKASLFWLYCIATACTGITIAFSQQFRFAAAESVPLHRAGLAISLILIGSIGGAFLGPELIAQGERFAESAFMGALQAAAGLFCMAAILLACLSLPEMIADADEHPDQAARPLREIAQNPYFLLAVLSGTVGYGVMTYIMTATPVSMHVHDGHSLTDTAQVIRAHVLGMYVPSLFSGLLITRFGEKPIITLGLIAYVITLGAALAGQQVMHYTISMILLGVGWNFMFVGGTTLLVSTYRASERFRVQGINDAAVFGTSALGSLLAGTLLSSFGWTTVVISTVPALVAVSGMLIWLKGRPVATV</sequence>
<accession>F3KY66</accession>
<evidence type="ECO:0000256" key="1">
    <source>
        <dbReference type="ARBA" id="ARBA00022692"/>
    </source>
</evidence>
<dbReference type="PROSITE" id="PS50850">
    <property type="entry name" value="MFS"/>
    <property type="match status" value="1"/>
</dbReference>
<keyword evidence="5" id="KW-1185">Reference proteome</keyword>
<gene>
    <name evidence="4" type="ORF">IMCC3088_796</name>
</gene>
<dbReference type="Pfam" id="PF07690">
    <property type="entry name" value="MFS_1"/>
    <property type="match status" value="2"/>
</dbReference>
<dbReference type="OrthoDB" id="8558006at2"/>
<dbReference type="InterPro" id="IPR011701">
    <property type="entry name" value="MFS"/>
</dbReference>
<dbReference type="AlphaFoldDB" id="F3KY66"/>
<proteinExistence type="predicted"/>
<dbReference type="InterPro" id="IPR020846">
    <property type="entry name" value="MFS_dom"/>
</dbReference>
<organism evidence="4 5">
    <name type="scientific">Aequoribacter fuscus</name>
    <dbReference type="NCBI Taxonomy" id="2518989"/>
    <lineage>
        <taxon>Bacteria</taxon>
        <taxon>Pseudomonadati</taxon>
        <taxon>Pseudomonadota</taxon>
        <taxon>Gammaproteobacteria</taxon>
        <taxon>Cellvibrionales</taxon>
        <taxon>Halieaceae</taxon>
        <taxon>Aequoribacter</taxon>
    </lineage>
</organism>
<dbReference type="eggNOG" id="COG2814">
    <property type="taxonomic scope" value="Bacteria"/>
</dbReference>
<dbReference type="Gene3D" id="1.20.1250.20">
    <property type="entry name" value="MFS general substrate transporter like domains"/>
    <property type="match status" value="1"/>
</dbReference>
<evidence type="ECO:0000313" key="5">
    <source>
        <dbReference type="Proteomes" id="UP000005615"/>
    </source>
</evidence>
<name>F3KY66_9GAMM</name>
<evidence type="ECO:0000313" key="4">
    <source>
        <dbReference type="EMBL" id="EGG30988.1"/>
    </source>
</evidence>
<protein>
    <submittedName>
        <fullName evidence="4">Hypothetical membrane protein</fullName>
    </submittedName>
</protein>
<dbReference type="EMBL" id="AEIG01000001">
    <property type="protein sequence ID" value="EGG30988.1"/>
    <property type="molecule type" value="Genomic_DNA"/>
</dbReference>
<dbReference type="SUPFAM" id="SSF103473">
    <property type="entry name" value="MFS general substrate transporter"/>
    <property type="match status" value="1"/>
</dbReference>
<dbReference type="PANTHER" id="PTHR23534">
    <property type="entry name" value="MFS PERMEASE"/>
    <property type="match status" value="1"/>
</dbReference>
<dbReference type="PANTHER" id="PTHR23534:SF1">
    <property type="entry name" value="MAJOR FACILITATOR SUPERFAMILY PROTEIN"/>
    <property type="match status" value="1"/>
</dbReference>
<evidence type="ECO:0000256" key="2">
    <source>
        <dbReference type="ARBA" id="ARBA00022989"/>
    </source>
</evidence>
<dbReference type="InterPro" id="IPR036259">
    <property type="entry name" value="MFS_trans_sf"/>
</dbReference>
<dbReference type="GO" id="GO:0022857">
    <property type="term" value="F:transmembrane transporter activity"/>
    <property type="evidence" value="ECO:0007669"/>
    <property type="project" value="InterPro"/>
</dbReference>
<dbReference type="Proteomes" id="UP000005615">
    <property type="component" value="Unassembled WGS sequence"/>
</dbReference>
<keyword evidence="2" id="KW-1133">Transmembrane helix</keyword>
<keyword evidence="1" id="KW-0812">Transmembrane</keyword>